<dbReference type="Proteomes" id="UP000076837">
    <property type="component" value="Unassembled WGS sequence"/>
</dbReference>
<dbReference type="InterPro" id="IPR007519">
    <property type="entry name" value="Bul1_N"/>
</dbReference>
<dbReference type="OrthoDB" id="2283785at2759"/>
<dbReference type="InterPro" id="IPR014752">
    <property type="entry name" value="Arrestin-like_C"/>
</dbReference>
<feature type="region of interest" description="Disordered" evidence="1">
    <location>
        <begin position="508"/>
        <end position="535"/>
    </location>
</feature>
<proteinExistence type="predicted"/>
<evidence type="ECO:0000313" key="3">
    <source>
        <dbReference type="Proteomes" id="UP000076837"/>
    </source>
</evidence>
<accession>A0A163C0L0</accession>
<feature type="compositionally biased region" description="Low complexity" evidence="1">
    <location>
        <begin position="519"/>
        <end position="535"/>
    </location>
</feature>
<dbReference type="EMBL" id="JYNV01000224">
    <property type="protein sequence ID" value="KZM22131.1"/>
    <property type="molecule type" value="Genomic_DNA"/>
</dbReference>
<evidence type="ECO:0000313" key="2">
    <source>
        <dbReference type="EMBL" id="KZM22131.1"/>
    </source>
</evidence>
<evidence type="ECO:0000256" key="1">
    <source>
        <dbReference type="SAM" id="MobiDB-lite"/>
    </source>
</evidence>
<dbReference type="STRING" id="5454.A0A163C0L0"/>
<dbReference type="AlphaFoldDB" id="A0A163C0L0"/>
<dbReference type="InterPro" id="IPR039634">
    <property type="entry name" value="Bul1-like"/>
</dbReference>
<organism evidence="2 3">
    <name type="scientific">Didymella rabiei</name>
    <name type="common">Chickpea ascochyta blight fungus</name>
    <name type="synonym">Mycosphaerella rabiei</name>
    <dbReference type="NCBI Taxonomy" id="5454"/>
    <lineage>
        <taxon>Eukaryota</taxon>
        <taxon>Fungi</taxon>
        <taxon>Dikarya</taxon>
        <taxon>Ascomycota</taxon>
        <taxon>Pezizomycotina</taxon>
        <taxon>Dothideomycetes</taxon>
        <taxon>Pleosporomycetidae</taxon>
        <taxon>Pleosporales</taxon>
        <taxon>Pleosporineae</taxon>
        <taxon>Didymellaceae</taxon>
        <taxon>Ascochyta</taxon>
    </lineage>
</organism>
<keyword evidence="3" id="KW-1185">Reference proteome</keyword>
<feature type="compositionally biased region" description="Polar residues" evidence="1">
    <location>
        <begin position="12"/>
        <end position="25"/>
    </location>
</feature>
<comment type="caution">
    <text evidence="2">The sequence shown here is derived from an EMBL/GenBank/DDBJ whole genome shotgun (WGS) entry which is preliminary data.</text>
</comment>
<gene>
    <name evidence="2" type="ORF">ST47_g6754</name>
</gene>
<feature type="compositionally biased region" description="Low complexity" evidence="1">
    <location>
        <begin position="1"/>
        <end position="11"/>
    </location>
</feature>
<protein>
    <submittedName>
        <fullName evidence="2">Uncharacterized protein</fullName>
    </submittedName>
</protein>
<dbReference type="PANTHER" id="PTHR31904:SF1">
    <property type="entry name" value="BYPASS OF STOP CODON PROTEIN 5-RELATED"/>
    <property type="match status" value="1"/>
</dbReference>
<reference evidence="2 3" key="1">
    <citation type="journal article" date="2016" name="Sci. Rep.">
        <title>Draft genome sequencing and secretome analysis of fungal phytopathogen Ascochyta rabiei provides insight into the necrotrophic effector repertoire.</title>
        <authorList>
            <person name="Verma S."/>
            <person name="Gazara R.K."/>
            <person name="Nizam S."/>
            <person name="Parween S."/>
            <person name="Chattopadhyay D."/>
            <person name="Verma P.K."/>
        </authorList>
    </citation>
    <scope>NUCLEOTIDE SEQUENCE [LARGE SCALE GENOMIC DNA]</scope>
    <source>
        <strain evidence="2 3">ArDII</strain>
    </source>
</reference>
<dbReference type="PANTHER" id="PTHR31904">
    <property type="entry name" value="BYPASS OF STOP CODON PROTEIN 5-RELATED"/>
    <property type="match status" value="1"/>
</dbReference>
<sequence>MPSSLSVSTSSGTRTHPMSSLGNQIGSKVRTLANMGQPNIEFIMDDSDGPRRIIPSYSTMDTISGHVAITAPADTHFEEVDIAFIGTSHTFVDRVTTTPSMTGRTEANHRFLALRQPINESDFPSPRIFEAGRTYRFPFTFNIPAQLLPRACTHDVVSDHVRDTHLLLPPSFGDPDLSGFGSVLLDDLAPEMAKIVYGVKVRITQRGLSDNLVHILGERLKKVRVKPAFEEQAPLNIDGIDEYSPKQEKTIKKGIFKGKLGTLTAQTMQPRPFNIPGARTSDNKPITTIAKLVLRFDPAEEGAKPPALSSLHTKIRVSTFYASSPRQNLPSRKHLAFDMSQGAYAESVALNSLCITKAKWEEHTAASNPAPESLVRRDSGISDCSTASGSANAFAAGILLPSSNYKRGVFYSAQILVPVTLTDKKNFIPTFHSCLISRTYTLSLQFAPQGGSNISLKVPVQVCADGSDSGIENARARSVEAVMYREAADVFTPRSVVPSGFNGLRNNAQARDELPPDYSAFAPSSRAATRARASV</sequence>
<feature type="region of interest" description="Disordered" evidence="1">
    <location>
        <begin position="1"/>
        <end position="25"/>
    </location>
</feature>
<dbReference type="Gene3D" id="2.60.40.640">
    <property type="match status" value="1"/>
</dbReference>
<name>A0A163C0L0_DIDRA</name>
<dbReference type="Pfam" id="PF04425">
    <property type="entry name" value="Bul1_N"/>
    <property type="match status" value="1"/>
</dbReference>